<sequence length="800" mass="88590">MKFVLLLLLCFGFFFSFGQEKAIDVIVMDEQKRPIEQATVQLLLASNNAVVKVGVTNKQGFASFKRPKTNNYIFKITAVGFITQQTTVSKTAVTTVNIVLTGANKDLGNVDVVGKRQYVQRSQGKTIINVDAAITNAGATVLEVLEKSPGVMVDKNGGISLQGKAGVLVMIDDKQTYLSGTELNNLLSSMSASQVNQIELITNPSARYDASGNAGIINIKTKKNRQEGFNGSVNTGFGYGRHYKNNNSLLLNFRKGKFNTFANFAVNSAKNFTDIYAYRQYFNGDGSVTSTLDQTSNFNNKNQGYIFKTGVDFYASEKTTVGLTLSGLIAKQDATGKAIANWKSGPSVIDSAVGTYSTTDFNLKNAGINVYLKHAISKKQGISFDLDALKYSIKNDQSFRNRLLGSNVDLGGTEAEIPSDLKIFSAKIDHQVSFGKNAKIESGFKSSSISTDNTAAYELFNGTTFSPDLNKSNHFLYKENINALYTSFETKFGKFSAQAGLRYENTYYNAHQLGNEIRPDSAFSRNYSNLFPSGYVTYQADSLNSFTLTASRRIDRPAYQKLNPFVFIINKYTYHTGNPYFLPQYTWNLELSHQFKQLLTTSVSYSVVKDYFSQLFLSQGTDILVYTEGNVGKVHNLGLSVALQVSPFKWWNINAQSTFNYKKLNGYRNSNYSSSINQLLSSINNQFTINKTLNAEISGNYITRARNDLQELLYPTGQVSVGLSKSILKGKGSLKLNARDMFYTQVMEGLTDFPSATEYFRLKSDTRVVSLSFSYRFGKPLKATKRSSGGAAEEINRAGK</sequence>
<keyword evidence="2" id="KW-0472">Membrane</keyword>
<keyword evidence="3" id="KW-0998">Cell outer membrane</keyword>
<gene>
    <name evidence="6" type="ORF">IZT61_13615</name>
</gene>
<protein>
    <submittedName>
        <fullName evidence="6">TonB-dependent receptor</fullName>
    </submittedName>
</protein>
<dbReference type="SUPFAM" id="SSF56935">
    <property type="entry name" value="Porins"/>
    <property type="match status" value="1"/>
</dbReference>
<organism evidence="6 7">
    <name type="scientific">Pedobacter endophyticus</name>
    <dbReference type="NCBI Taxonomy" id="2789740"/>
    <lineage>
        <taxon>Bacteria</taxon>
        <taxon>Pseudomonadati</taxon>
        <taxon>Bacteroidota</taxon>
        <taxon>Sphingobacteriia</taxon>
        <taxon>Sphingobacteriales</taxon>
        <taxon>Sphingobacteriaceae</taxon>
        <taxon>Pedobacter</taxon>
    </lineage>
</organism>
<dbReference type="InterPro" id="IPR037066">
    <property type="entry name" value="Plug_dom_sf"/>
</dbReference>
<evidence type="ECO:0000313" key="7">
    <source>
        <dbReference type="Proteomes" id="UP000594759"/>
    </source>
</evidence>
<comment type="subcellular location">
    <subcellularLocation>
        <location evidence="1">Cell outer membrane</location>
    </subcellularLocation>
</comment>
<dbReference type="KEGG" id="pex:IZT61_13615"/>
<evidence type="ECO:0000256" key="2">
    <source>
        <dbReference type="ARBA" id="ARBA00023136"/>
    </source>
</evidence>
<dbReference type="AlphaFoldDB" id="A0A7U3SPP8"/>
<feature type="domain" description="Outer membrane protein beta-barrel" evidence="5">
    <location>
        <begin position="378"/>
        <end position="775"/>
    </location>
</feature>
<keyword evidence="4" id="KW-0732">Signal</keyword>
<evidence type="ECO:0000259" key="5">
    <source>
        <dbReference type="Pfam" id="PF14905"/>
    </source>
</evidence>
<dbReference type="Gene3D" id="2.170.130.10">
    <property type="entry name" value="TonB-dependent receptor, plug domain"/>
    <property type="match status" value="1"/>
</dbReference>
<dbReference type="Gene3D" id="2.60.40.1120">
    <property type="entry name" value="Carboxypeptidase-like, regulatory domain"/>
    <property type="match status" value="1"/>
</dbReference>
<dbReference type="Pfam" id="PF14905">
    <property type="entry name" value="OMP_b-brl_3"/>
    <property type="match status" value="1"/>
</dbReference>
<evidence type="ECO:0000313" key="6">
    <source>
        <dbReference type="EMBL" id="QPH38134.1"/>
    </source>
</evidence>
<keyword evidence="7" id="KW-1185">Reference proteome</keyword>
<dbReference type="EMBL" id="CP064939">
    <property type="protein sequence ID" value="QPH38134.1"/>
    <property type="molecule type" value="Genomic_DNA"/>
</dbReference>
<dbReference type="RefSeq" id="WP_196097444.1">
    <property type="nucleotide sequence ID" value="NZ_CP064939.1"/>
</dbReference>
<dbReference type="InterPro" id="IPR041700">
    <property type="entry name" value="OMP_b-brl_3"/>
</dbReference>
<dbReference type="PANTHER" id="PTHR40980">
    <property type="entry name" value="PLUG DOMAIN-CONTAINING PROTEIN"/>
    <property type="match status" value="1"/>
</dbReference>
<dbReference type="PANTHER" id="PTHR40980:SF4">
    <property type="entry name" value="TONB-DEPENDENT RECEPTOR-LIKE BETA-BARREL DOMAIN-CONTAINING PROTEIN"/>
    <property type="match status" value="1"/>
</dbReference>
<dbReference type="SUPFAM" id="SSF49478">
    <property type="entry name" value="Cna protein B-type domain"/>
    <property type="match status" value="1"/>
</dbReference>
<dbReference type="GO" id="GO:0009279">
    <property type="term" value="C:cell outer membrane"/>
    <property type="evidence" value="ECO:0007669"/>
    <property type="project" value="UniProtKB-SubCell"/>
</dbReference>
<proteinExistence type="predicted"/>
<keyword evidence="6" id="KW-0675">Receptor</keyword>
<name>A0A7U3SPP8_9SPHI</name>
<evidence type="ECO:0000256" key="4">
    <source>
        <dbReference type="SAM" id="SignalP"/>
    </source>
</evidence>
<dbReference type="InterPro" id="IPR036942">
    <property type="entry name" value="Beta-barrel_TonB_sf"/>
</dbReference>
<evidence type="ECO:0000256" key="1">
    <source>
        <dbReference type="ARBA" id="ARBA00004442"/>
    </source>
</evidence>
<evidence type="ECO:0000256" key="3">
    <source>
        <dbReference type="ARBA" id="ARBA00023237"/>
    </source>
</evidence>
<reference evidence="6 7" key="1">
    <citation type="submission" date="2020-11" db="EMBL/GenBank/DDBJ databases">
        <title>Pedobacter endophytica, an endophytic bacteria isolated form Carex pumila.</title>
        <authorList>
            <person name="Peng Y."/>
            <person name="Jiang L."/>
            <person name="Lee J."/>
        </authorList>
    </citation>
    <scope>NUCLEOTIDE SEQUENCE [LARGE SCALE GENOMIC DNA]</scope>
    <source>
        <strain evidence="6 7">JBR3-12</strain>
    </source>
</reference>
<feature type="signal peptide" evidence="4">
    <location>
        <begin position="1"/>
        <end position="22"/>
    </location>
</feature>
<feature type="chain" id="PRO_5032806614" evidence="4">
    <location>
        <begin position="23"/>
        <end position="800"/>
    </location>
</feature>
<dbReference type="Gene3D" id="2.40.170.20">
    <property type="entry name" value="TonB-dependent receptor, beta-barrel domain"/>
    <property type="match status" value="1"/>
</dbReference>
<dbReference type="Proteomes" id="UP000594759">
    <property type="component" value="Chromosome"/>
</dbReference>
<accession>A0A7U3SPP8</accession>